<dbReference type="GO" id="GO:0015774">
    <property type="term" value="P:polysaccharide transport"/>
    <property type="evidence" value="ECO:0007669"/>
    <property type="project" value="UniProtKB-KW"/>
</dbReference>
<evidence type="ECO:0000313" key="13">
    <source>
        <dbReference type="Proteomes" id="UP000276984"/>
    </source>
</evidence>
<dbReference type="AlphaFoldDB" id="A0A494RMU6"/>
<dbReference type="InterPro" id="IPR013525">
    <property type="entry name" value="ABC2_TM"/>
</dbReference>
<dbReference type="GO" id="GO:0043190">
    <property type="term" value="C:ATP-binding cassette (ABC) transporter complex"/>
    <property type="evidence" value="ECO:0007669"/>
    <property type="project" value="InterPro"/>
</dbReference>
<organism evidence="12 13">
    <name type="scientific">Brevundimonas naejangsanensis</name>
    <dbReference type="NCBI Taxonomy" id="588932"/>
    <lineage>
        <taxon>Bacteria</taxon>
        <taxon>Pseudomonadati</taxon>
        <taxon>Pseudomonadota</taxon>
        <taxon>Alphaproteobacteria</taxon>
        <taxon>Caulobacterales</taxon>
        <taxon>Caulobacteraceae</taxon>
        <taxon>Brevundimonas</taxon>
    </lineage>
</organism>
<evidence type="ECO:0000256" key="9">
    <source>
        <dbReference type="ARBA" id="ARBA00023136"/>
    </source>
</evidence>
<protein>
    <submittedName>
        <fullName evidence="12">ABC transporter</fullName>
    </submittedName>
</protein>
<keyword evidence="9 10" id="KW-0472">Membrane</keyword>
<evidence type="ECO:0000256" key="4">
    <source>
        <dbReference type="ARBA" id="ARBA00022475"/>
    </source>
</evidence>
<dbReference type="GO" id="GO:0140359">
    <property type="term" value="F:ABC-type transporter activity"/>
    <property type="evidence" value="ECO:0007669"/>
    <property type="project" value="InterPro"/>
</dbReference>
<feature type="transmembrane region" description="Helical" evidence="10">
    <location>
        <begin position="94"/>
        <end position="115"/>
    </location>
</feature>
<feature type="transmembrane region" description="Helical" evidence="10">
    <location>
        <begin position="161"/>
        <end position="181"/>
    </location>
</feature>
<keyword evidence="5" id="KW-0762">Sugar transport</keyword>
<dbReference type="GO" id="GO:0015920">
    <property type="term" value="P:lipopolysaccharide transport"/>
    <property type="evidence" value="ECO:0007669"/>
    <property type="project" value="TreeGrafter"/>
</dbReference>
<dbReference type="PANTHER" id="PTHR30413:SF10">
    <property type="entry name" value="CAPSULE POLYSACCHARIDE EXPORT INNER-MEMBRANE PROTEIN CTRC"/>
    <property type="match status" value="1"/>
</dbReference>
<name>A0A494RMU6_9CAUL</name>
<evidence type="ECO:0000259" key="11">
    <source>
        <dbReference type="Pfam" id="PF01061"/>
    </source>
</evidence>
<dbReference type="PANTHER" id="PTHR30413">
    <property type="entry name" value="INNER MEMBRANE TRANSPORT PERMEASE"/>
    <property type="match status" value="1"/>
</dbReference>
<gene>
    <name evidence="12" type="ORF">D8I30_03130</name>
</gene>
<feature type="transmembrane region" description="Helical" evidence="10">
    <location>
        <begin position="12"/>
        <end position="37"/>
    </location>
</feature>
<feature type="transmembrane region" description="Helical" evidence="10">
    <location>
        <begin position="127"/>
        <end position="149"/>
    </location>
</feature>
<keyword evidence="13" id="KW-1185">Reference proteome</keyword>
<evidence type="ECO:0000256" key="3">
    <source>
        <dbReference type="ARBA" id="ARBA00022448"/>
    </source>
</evidence>
<evidence type="ECO:0000313" key="12">
    <source>
        <dbReference type="EMBL" id="AYG96253.1"/>
    </source>
</evidence>
<keyword evidence="7 10" id="KW-1133">Transmembrane helix</keyword>
<evidence type="ECO:0000256" key="10">
    <source>
        <dbReference type="SAM" id="Phobius"/>
    </source>
</evidence>
<keyword evidence="3" id="KW-0813">Transport</keyword>
<dbReference type="InterPro" id="IPR000412">
    <property type="entry name" value="ABC_2_transport"/>
</dbReference>
<dbReference type="PRINTS" id="PR00164">
    <property type="entry name" value="ABC2TRNSPORT"/>
</dbReference>
<keyword evidence="8" id="KW-0625">Polysaccharide transport</keyword>
<evidence type="ECO:0000256" key="8">
    <source>
        <dbReference type="ARBA" id="ARBA00023047"/>
    </source>
</evidence>
<feature type="transmembrane region" description="Helical" evidence="10">
    <location>
        <begin position="214"/>
        <end position="232"/>
    </location>
</feature>
<evidence type="ECO:0000256" key="5">
    <source>
        <dbReference type="ARBA" id="ARBA00022597"/>
    </source>
</evidence>
<evidence type="ECO:0000256" key="6">
    <source>
        <dbReference type="ARBA" id="ARBA00022692"/>
    </source>
</evidence>
<reference evidence="12 13" key="1">
    <citation type="submission" date="2018-10" db="EMBL/GenBank/DDBJ databases">
        <title>Complete genome sequence of Brevundimonas naejangsanensis BRV3.</title>
        <authorList>
            <person name="Berrios L."/>
            <person name="Ely B."/>
        </authorList>
    </citation>
    <scope>NUCLEOTIDE SEQUENCE [LARGE SCALE GENOMIC DNA]</scope>
    <source>
        <strain evidence="12 13">BRV3</strain>
    </source>
</reference>
<feature type="transmembrane region" description="Helical" evidence="10">
    <location>
        <begin position="49"/>
        <end position="73"/>
    </location>
</feature>
<dbReference type="Proteomes" id="UP000276984">
    <property type="component" value="Chromosome"/>
</dbReference>
<accession>A0A494RMU6</accession>
<sequence>MMREMATRYGRRGLGFLWVVGEPLIFCFGVIIMWLLIRQHNQHGVGVAPFVMTGYMCLLLLRHCISFSISAVGSNLGLLYHRALGPLHLHIARCILEFAGATAAFIVVYVVLFAFRQVGLPHDWLLLYTGWMLMWLMAMGTGFILSGLAMRFEIMERIVPVLTYAMIPLSGVFFMVDWIPASVRERYLFVPFPNAVEMIRSGVFGEFVITHYNVFYALGSSIVMILLGLLLIKSAEGYIEVD</sequence>
<evidence type="ECO:0000256" key="7">
    <source>
        <dbReference type="ARBA" id="ARBA00022989"/>
    </source>
</evidence>
<evidence type="ECO:0000256" key="1">
    <source>
        <dbReference type="ARBA" id="ARBA00004651"/>
    </source>
</evidence>
<keyword evidence="6 10" id="KW-0812">Transmembrane</keyword>
<keyword evidence="4" id="KW-1003">Cell membrane</keyword>
<evidence type="ECO:0000256" key="2">
    <source>
        <dbReference type="ARBA" id="ARBA00007783"/>
    </source>
</evidence>
<proteinExistence type="inferred from homology"/>
<comment type="similarity">
    <text evidence="2">Belongs to the ABC-2 integral membrane protein family.</text>
</comment>
<dbReference type="Pfam" id="PF01061">
    <property type="entry name" value="ABC2_membrane"/>
    <property type="match status" value="1"/>
</dbReference>
<dbReference type="OrthoDB" id="8479094at2"/>
<comment type="subcellular location">
    <subcellularLocation>
        <location evidence="1">Cell membrane</location>
        <topology evidence="1">Multi-pass membrane protein</topology>
    </subcellularLocation>
</comment>
<dbReference type="EMBL" id="CP032707">
    <property type="protein sequence ID" value="AYG96253.1"/>
    <property type="molecule type" value="Genomic_DNA"/>
</dbReference>
<feature type="domain" description="ABC-2 type transporter transmembrane" evidence="11">
    <location>
        <begin position="2"/>
        <end position="204"/>
    </location>
</feature>